<dbReference type="InterPro" id="IPR052736">
    <property type="entry name" value="Stf3_sulfotransferase"/>
</dbReference>
<organism evidence="1 2">
    <name type="scientific">Nocardioides kongjuensis</name>
    <dbReference type="NCBI Taxonomy" id="349522"/>
    <lineage>
        <taxon>Bacteria</taxon>
        <taxon>Bacillati</taxon>
        <taxon>Actinomycetota</taxon>
        <taxon>Actinomycetes</taxon>
        <taxon>Propionibacteriales</taxon>
        <taxon>Nocardioidaceae</taxon>
        <taxon>Nocardioides</taxon>
    </lineage>
</organism>
<dbReference type="EMBL" id="JACCBF010000001">
    <property type="protein sequence ID" value="NYD29751.1"/>
    <property type="molecule type" value="Genomic_DNA"/>
</dbReference>
<dbReference type="PANTHER" id="PTHR36451">
    <property type="entry name" value="PAPS-DEPENDENT SULFOTRANSFERASE STF3"/>
    <property type="match status" value="1"/>
</dbReference>
<dbReference type="Gene3D" id="3.40.50.300">
    <property type="entry name" value="P-loop containing nucleotide triphosphate hydrolases"/>
    <property type="match status" value="1"/>
</dbReference>
<sequence>MNLADELHERAATRTGLTDFGDHDHVEGLHALLDGYANEAGLTEKGRTKVEGALANALAGRLRTESAWRQHPAHAETPVTRPIFVTGLPRSGTTALHRLLCADPRHQGLQLWLAAAPQPRPLRDHWASNPDFQAMQAQIDRRNAAVPGLKGMHFMAPDVVEECWWLEHQSMRSLAFPSVAHLPSYTRWLGQQDLSGSYRRHRRILQLIGMTSPEKRWVLKNPGHLFSLDALMAAYPDALVVQTHRDPRTVVASVSSLTSKTSAGTSSVFQGATVGRDSLDLWATATDRFLAARATYDPAQFADVRYEEFIADPVGTVERLYDAFRLPFDDEAHAAVSAADDVSRRGDRRPDHAYSLEEFGLSAGEVTERFDRYLAAFPELTVS</sequence>
<dbReference type="SUPFAM" id="SSF52540">
    <property type="entry name" value="P-loop containing nucleoside triphosphate hydrolases"/>
    <property type="match status" value="1"/>
</dbReference>
<dbReference type="RefSeq" id="WP_179726090.1">
    <property type="nucleotide sequence ID" value="NZ_BAABEF010000001.1"/>
</dbReference>
<reference evidence="1 2" key="1">
    <citation type="submission" date="2020-07" db="EMBL/GenBank/DDBJ databases">
        <title>Sequencing the genomes of 1000 actinobacteria strains.</title>
        <authorList>
            <person name="Klenk H.-P."/>
        </authorList>
    </citation>
    <scope>NUCLEOTIDE SEQUENCE [LARGE SCALE GENOMIC DNA]</scope>
    <source>
        <strain evidence="1 2">DSM 19082</strain>
    </source>
</reference>
<accession>A0A852R836</accession>
<evidence type="ECO:0008006" key="3">
    <source>
        <dbReference type="Google" id="ProtNLM"/>
    </source>
</evidence>
<keyword evidence="2" id="KW-1185">Reference proteome</keyword>
<dbReference type="InterPro" id="IPR027417">
    <property type="entry name" value="P-loop_NTPase"/>
</dbReference>
<evidence type="ECO:0000313" key="2">
    <source>
        <dbReference type="Proteomes" id="UP000582231"/>
    </source>
</evidence>
<name>A0A852R836_9ACTN</name>
<protein>
    <recommendedName>
        <fullName evidence="3">Sulfotransferase</fullName>
    </recommendedName>
</protein>
<proteinExistence type="predicted"/>
<gene>
    <name evidence="1" type="ORF">BJ958_001297</name>
</gene>
<comment type="caution">
    <text evidence="1">The sequence shown here is derived from an EMBL/GenBank/DDBJ whole genome shotgun (WGS) entry which is preliminary data.</text>
</comment>
<dbReference type="Proteomes" id="UP000582231">
    <property type="component" value="Unassembled WGS sequence"/>
</dbReference>
<dbReference type="AlphaFoldDB" id="A0A852R836"/>
<dbReference type="Pfam" id="PF13469">
    <property type="entry name" value="Sulfotransfer_3"/>
    <property type="match status" value="1"/>
</dbReference>
<evidence type="ECO:0000313" key="1">
    <source>
        <dbReference type="EMBL" id="NYD29751.1"/>
    </source>
</evidence>
<dbReference type="PANTHER" id="PTHR36451:SF1">
    <property type="entry name" value="OMEGA-HYDROXY-BETA-DIHYDROMENAQUINONE-9 SULFOTRANSFERASE STF3"/>
    <property type="match status" value="1"/>
</dbReference>